<feature type="chain" id="PRO_5003940468" description="EF-hand domain-containing protein" evidence="1">
    <location>
        <begin position="21"/>
        <end position="418"/>
    </location>
</feature>
<evidence type="ECO:0000313" key="3">
    <source>
        <dbReference type="Proteomes" id="UP000010798"/>
    </source>
</evidence>
<dbReference type="STRING" id="886293.Sinac_7017"/>
<keyword evidence="1" id="KW-0732">Signal</keyword>
<dbReference type="KEGG" id="saci:Sinac_7017"/>
<reference evidence="2 3" key="1">
    <citation type="submission" date="2012-02" db="EMBL/GenBank/DDBJ databases">
        <title>Complete sequence of chromosome of Singulisphaera acidiphila DSM 18658.</title>
        <authorList>
            <consortium name="US DOE Joint Genome Institute (JGI-PGF)"/>
            <person name="Lucas S."/>
            <person name="Copeland A."/>
            <person name="Lapidus A."/>
            <person name="Glavina del Rio T."/>
            <person name="Dalin E."/>
            <person name="Tice H."/>
            <person name="Bruce D."/>
            <person name="Goodwin L."/>
            <person name="Pitluck S."/>
            <person name="Peters L."/>
            <person name="Ovchinnikova G."/>
            <person name="Chertkov O."/>
            <person name="Kyrpides N."/>
            <person name="Mavromatis K."/>
            <person name="Ivanova N."/>
            <person name="Brettin T."/>
            <person name="Detter J.C."/>
            <person name="Han C."/>
            <person name="Larimer F."/>
            <person name="Land M."/>
            <person name="Hauser L."/>
            <person name="Markowitz V."/>
            <person name="Cheng J.-F."/>
            <person name="Hugenholtz P."/>
            <person name="Woyke T."/>
            <person name="Wu D."/>
            <person name="Tindall B."/>
            <person name="Pomrenke H."/>
            <person name="Brambilla E."/>
            <person name="Klenk H.-P."/>
            <person name="Eisen J.A."/>
        </authorList>
    </citation>
    <scope>NUCLEOTIDE SEQUENCE [LARGE SCALE GENOMIC DNA]</scope>
    <source>
        <strain evidence="3">ATCC BAA-1392 / DSM 18658 / VKM B-2454 / MOB10</strain>
    </source>
</reference>
<dbReference type="eggNOG" id="ENOG5030I9V">
    <property type="taxonomic scope" value="Bacteria"/>
</dbReference>
<feature type="signal peptide" evidence="1">
    <location>
        <begin position="1"/>
        <end position="20"/>
    </location>
</feature>
<proteinExistence type="predicted"/>
<evidence type="ECO:0008006" key="4">
    <source>
        <dbReference type="Google" id="ProtNLM"/>
    </source>
</evidence>
<organism evidence="2 3">
    <name type="scientific">Singulisphaera acidiphila (strain ATCC BAA-1392 / DSM 18658 / VKM B-2454 / MOB10)</name>
    <dbReference type="NCBI Taxonomy" id="886293"/>
    <lineage>
        <taxon>Bacteria</taxon>
        <taxon>Pseudomonadati</taxon>
        <taxon>Planctomycetota</taxon>
        <taxon>Planctomycetia</taxon>
        <taxon>Isosphaerales</taxon>
        <taxon>Isosphaeraceae</taxon>
        <taxon>Singulisphaera</taxon>
    </lineage>
</organism>
<dbReference type="Proteomes" id="UP000010798">
    <property type="component" value="Chromosome"/>
</dbReference>
<evidence type="ECO:0000313" key="2">
    <source>
        <dbReference type="EMBL" id="AGA31072.1"/>
    </source>
</evidence>
<protein>
    <recommendedName>
        <fullName evidence="4">EF-hand domain-containing protein</fullName>
    </recommendedName>
</protein>
<name>L0DP85_SINAD</name>
<dbReference type="OrthoDB" id="9815249at2"/>
<gene>
    <name evidence="2" type="ordered locus">Sinac_7017</name>
</gene>
<sequence>MRTALAFALLSTLALAQATAAEERPVAEKYLISGDLAGGQKALDAILKAHPEDAQARFGLGALQFVRAVEHLVQGFYQHGLQPDLSGGMIPFARIPVPANPNPKPIAYEDLRQLFEEFLGDLTKAEATLGQVRDDAVKLPIRFGLIRLDFDGDGQVNEDETLWKIYARLNGQAGQNRPDSEQENAFPITFDRGDVAWLRGYCHLLMSVSEIYLAHDAKLLFDHTAHLFFAKPKTPFPFLKNDPQGLNPMRDNRPNVGLIGDLLAFVHLLHFPVKEPARMGAALTHMETMLTLSRESWKAYLAETDDDHEWIPNPKQNSVIPNGKVTGEMLKGWLGFIDEAEAILAGKKLVPFWREADNKAVNLHRVFTEPRELDLILWIQGTAAAPYLEVGPVTQPEFWSRLLRVFRGEFFGFAIWFN</sequence>
<evidence type="ECO:0000256" key="1">
    <source>
        <dbReference type="SAM" id="SignalP"/>
    </source>
</evidence>
<dbReference type="HOGENOM" id="CLU_054377_0_0_0"/>
<dbReference type="RefSeq" id="WP_015250144.1">
    <property type="nucleotide sequence ID" value="NC_019892.1"/>
</dbReference>
<dbReference type="AlphaFoldDB" id="L0DP85"/>
<accession>L0DP85</accession>
<dbReference type="EMBL" id="CP003364">
    <property type="protein sequence ID" value="AGA31072.1"/>
    <property type="molecule type" value="Genomic_DNA"/>
</dbReference>
<keyword evidence="3" id="KW-1185">Reference proteome</keyword>